<sequence length="62" mass="6550">MLDPDGTGLAEWESDGTVVTDAADNLPLLSTNPDDALILLRLALERDLGSIPPGWVLPRPVG</sequence>
<dbReference type="RefSeq" id="WP_153466731.1">
    <property type="nucleotide sequence ID" value="NZ_WBOF01000002.1"/>
</dbReference>
<name>A0A6N7L081_9ACTN</name>
<gene>
    <name evidence="1" type="ORF">F7Q99_27875</name>
</gene>
<dbReference type="EMBL" id="WBOF01000002">
    <property type="protein sequence ID" value="MQS15968.1"/>
    <property type="molecule type" value="Genomic_DNA"/>
</dbReference>
<dbReference type="AlphaFoldDB" id="A0A6N7L081"/>
<accession>A0A6N7L081</accession>
<protein>
    <submittedName>
        <fullName evidence="1">Uncharacterized protein</fullName>
    </submittedName>
</protein>
<proteinExistence type="predicted"/>
<keyword evidence="2" id="KW-1185">Reference proteome</keyword>
<evidence type="ECO:0000313" key="1">
    <source>
        <dbReference type="EMBL" id="MQS15968.1"/>
    </source>
</evidence>
<evidence type="ECO:0000313" key="2">
    <source>
        <dbReference type="Proteomes" id="UP000450000"/>
    </source>
</evidence>
<comment type="caution">
    <text evidence="1">The sequence shown here is derived from an EMBL/GenBank/DDBJ whole genome shotgun (WGS) entry which is preliminary data.</text>
</comment>
<organism evidence="1 2">
    <name type="scientific">Streptomyces kaniharaensis</name>
    <dbReference type="NCBI Taxonomy" id="212423"/>
    <lineage>
        <taxon>Bacteria</taxon>
        <taxon>Bacillati</taxon>
        <taxon>Actinomycetota</taxon>
        <taxon>Actinomycetes</taxon>
        <taxon>Kitasatosporales</taxon>
        <taxon>Streptomycetaceae</taxon>
        <taxon>Streptomyces</taxon>
    </lineage>
</organism>
<dbReference type="Proteomes" id="UP000450000">
    <property type="component" value="Unassembled WGS sequence"/>
</dbReference>
<reference evidence="1 2" key="1">
    <citation type="submission" date="2019-09" db="EMBL/GenBank/DDBJ databases">
        <title>Genome Sequences of Streptomyces kaniharaensis ATCC 21070.</title>
        <authorList>
            <person name="Zhu W."/>
            <person name="De Crecy-Lagard V."/>
            <person name="Richards N.G."/>
        </authorList>
    </citation>
    <scope>NUCLEOTIDE SEQUENCE [LARGE SCALE GENOMIC DNA]</scope>
    <source>
        <strain evidence="1 2">SF-557</strain>
    </source>
</reference>